<name>A0A1N7SQ42_9BURK</name>
<keyword evidence="3" id="KW-1185">Reference proteome</keyword>
<evidence type="ECO:0000256" key="1">
    <source>
        <dbReference type="SAM" id="MobiDB-lite"/>
    </source>
</evidence>
<dbReference type="Proteomes" id="UP000187012">
    <property type="component" value="Unassembled WGS sequence"/>
</dbReference>
<protein>
    <submittedName>
        <fullName evidence="2">Uncharacterized protein</fullName>
    </submittedName>
</protein>
<gene>
    <name evidence="2" type="ORF">BN2475_1470005</name>
</gene>
<proteinExistence type="predicted"/>
<dbReference type="AlphaFoldDB" id="A0A1N7SQ42"/>
<accession>A0A1N7SQ42</accession>
<evidence type="ECO:0000313" key="2">
    <source>
        <dbReference type="EMBL" id="SIT49546.1"/>
    </source>
</evidence>
<organism evidence="2 3">
    <name type="scientific">Paraburkholderia ribeironis</name>
    <dbReference type="NCBI Taxonomy" id="1247936"/>
    <lineage>
        <taxon>Bacteria</taxon>
        <taxon>Pseudomonadati</taxon>
        <taxon>Pseudomonadota</taxon>
        <taxon>Betaproteobacteria</taxon>
        <taxon>Burkholderiales</taxon>
        <taxon>Burkholderiaceae</taxon>
        <taxon>Paraburkholderia</taxon>
    </lineage>
</organism>
<sequence length="106" mass="11766">MKLVTRSLPDPFEVSNQSNTILPQVGSVMAGMPDVNYRVWDDGSVDALQKKLYGYDPLTQPKQVQAVNDYHYGPVNVATQIEEDRKQGSGANFNSEREAAYSPPPH</sequence>
<reference evidence="2 3" key="1">
    <citation type="submission" date="2016-12" db="EMBL/GenBank/DDBJ databases">
        <authorList>
            <person name="Song W.-J."/>
            <person name="Kurnit D.M."/>
        </authorList>
    </citation>
    <scope>NUCLEOTIDE SEQUENCE [LARGE SCALE GENOMIC DNA]</scope>
    <source>
        <strain evidence="2 3">STM7296</strain>
    </source>
</reference>
<evidence type="ECO:0000313" key="3">
    <source>
        <dbReference type="Proteomes" id="UP000187012"/>
    </source>
</evidence>
<feature type="region of interest" description="Disordered" evidence="1">
    <location>
        <begin position="81"/>
        <end position="106"/>
    </location>
</feature>
<dbReference type="STRING" id="1247936.BN2475_1470005"/>
<dbReference type="EMBL" id="CYGX02000147">
    <property type="protein sequence ID" value="SIT49546.1"/>
    <property type="molecule type" value="Genomic_DNA"/>
</dbReference>